<organism evidence="3">
    <name type="scientific">Candidatus Enterococcus mansonii</name>
    <dbReference type="NCBI Taxonomy" id="1834181"/>
    <lineage>
        <taxon>Bacteria</taxon>
        <taxon>Bacillati</taxon>
        <taxon>Bacillota</taxon>
        <taxon>Bacilli</taxon>
        <taxon>Lactobacillales</taxon>
        <taxon>Enterococcaceae</taxon>
        <taxon>Enterococcus</taxon>
    </lineage>
</organism>
<dbReference type="EMBL" id="NGLE01000001">
    <property type="protein sequence ID" value="OTO10220.1"/>
    <property type="molecule type" value="Genomic_DNA"/>
</dbReference>
<protein>
    <submittedName>
        <fullName evidence="3">Uncharacterized protein</fullName>
    </submittedName>
</protein>
<evidence type="ECO:0000313" key="4">
    <source>
        <dbReference type="Proteomes" id="UP000195139"/>
    </source>
</evidence>
<proteinExistence type="predicted"/>
<dbReference type="RefSeq" id="WP_086329869.1">
    <property type="nucleotide sequence ID" value="NZ_NGLE02000001.1"/>
</dbReference>
<keyword evidence="1" id="KW-1133">Transmembrane helix</keyword>
<dbReference type="AlphaFoldDB" id="A0A242CJY0"/>
<evidence type="ECO:0000256" key="1">
    <source>
        <dbReference type="SAM" id="Phobius"/>
    </source>
</evidence>
<evidence type="ECO:0000313" key="3">
    <source>
        <dbReference type="EMBL" id="OTO10220.1"/>
    </source>
</evidence>
<keyword evidence="1" id="KW-0812">Transmembrane</keyword>
<reference evidence="2 4" key="2">
    <citation type="submission" date="2018-07" db="EMBL/GenBank/DDBJ databases">
        <title>The Genome Sequence of Enterococcus sp. DIV0659b.</title>
        <authorList>
            <consortium name="The Broad Institute Genomics Platform"/>
            <consortium name="The Broad Institute Genomic Center for Infectious Diseases"/>
            <person name="Earl A."/>
            <person name="Manson A."/>
            <person name="Schwartman J."/>
            <person name="Gilmore M."/>
            <person name="Abouelleil A."/>
            <person name="Cao P."/>
            <person name="Chapman S."/>
            <person name="Cusick C."/>
            <person name="Shea T."/>
            <person name="Young S."/>
            <person name="Neafsey D."/>
            <person name="Nusbaum C."/>
            <person name="Birren B."/>
        </authorList>
    </citation>
    <scope>NUCLEOTIDE SEQUENCE [LARGE SCALE GENOMIC DNA]</scope>
    <source>
        <strain evidence="2 4">4G2_DIV0659</strain>
    </source>
</reference>
<accession>A0A242CJY0</accession>
<dbReference type="OrthoDB" id="2194720at2"/>
<keyword evidence="1" id="KW-0472">Membrane</keyword>
<feature type="transmembrane region" description="Helical" evidence="1">
    <location>
        <begin position="15"/>
        <end position="33"/>
    </location>
</feature>
<dbReference type="InterPro" id="IPR048136">
    <property type="entry name" value="STM3941-like"/>
</dbReference>
<feature type="transmembrane region" description="Helical" evidence="1">
    <location>
        <begin position="45"/>
        <end position="65"/>
    </location>
</feature>
<sequence length="173" mass="19722">MNKDFIVYQSKGKQLLLIFLSIIMTGGSAFLLFHRTVDLRTSPYIFKIVGIVGFLFFGFCLYYFIKQFFIGKKVVVLTADGFYDYSSAIATKDLLIPWKDVVDIALFNIVGQEFISVKLKNREEFLASLSPLIRKSVQANLKLGSNEININLQNAKDVSLEELLERMLLFIDA</sequence>
<dbReference type="EMBL" id="NGLE02000001">
    <property type="protein sequence ID" value="MEI5995419.1"/>
    <property type="molecule type" value="Genomic_DNA"/>
</dbReference>
<reference evidence="3" key="1">
    <citation type="submission" date="2017-05" db="EMBL/GenBank/DDBJ databases">
        <title>The Genome Sequence of Enterococcus sp. 4G2_DIV0659.</title>
        <authorList>
            <consortium name="The Broad Institute Genomics Platform"/>
            <consortium name="The Broad Institute Genomic Center for Infectious Diseases"/>
            <person name="Earl A."/>
            <person name="Manson A."/>
            <person name="Schwartman J."/>
            <person name="Gilmore M."/>
            <person name="Abouelleil A."/>
            <person name="Cao P."/>
            <person name="Chapman S."/>
            <person name="Cusick C."/>
            <person name="Shea T."/>
            <person name="Young S."/>
            <person name="Neafsey D."/>
            <person name="Nusbaum C."/>
            <person name="Birren B."/>
        </authorList>
    </citation>
    <scope>NUCLEOTIDE SEQUENCE [LARGE SCALE GENOMIC DNA]</scope>
    <source>
        <strain evidence="3">4G2_DIV0659</strain>
    </source>
</reference>
<keyword evidence="4" id="KW-1185">Reference proteome</keyword>
<gene>
    <name evidence="3" type="ORF">A5880_000904</name>
    <name evidence="2" type="ORF">A5880_003010</name>
</gene>
<dbReference type="STRING" id="1834181.A5880_000904"/>
<name>A0A242CJY0_9ENTE</name>
<comment type="caution">
    <text evidence="3">The sequence shown here is derived from an EMBL/GenBank/DDBJ whole genome shotgun (WGS) entry which is preliminary data.</text>
</comment>
<dbReference type="NCBIfam" id="NF041635">
    <property type="entry name" value="STM3941_fam"/>
    <property type="match status" value="1"/>
</dbReference>
<evidence type="ECO:0000313" key="2">
    <source>
        <dbReference type="EMBL" id="MEI5995419.1"/>
    </source>
</evidence>
<dbReference type="Proteomes" id="UP000195139">
    <property type="component" value="Unassembled WGS sequence"/>
</dbReference>